<comment type="similarity">
    <text evidence="2">Belongs to the PilY1 family.</text>
</comment>
<organism evidence="9 10">
    <name type="scientific">SAR86 cluster bacterium</name>
    <dbReference type="NCBI Taxonomy" id="2030880"/>
    <lineage>
        <taxon>Bacteria</taxon>
        <taxon>Pseudomonadati</taxon>
        <taxon>Pseudomonadota</taxon>
        <taxon>Gammaproteobacteria</taxon>
        <taxon>SAR86 cluster</taxon>
    </lineage>
</organism>
<keyword evidence="6" id="KW-0281">Fimbrium</keyword>
<dbReference type="InterPro" id="IPR011047">
    <property type="entry name" value="Quinoprotein_ADH-like_sf"/>
</dbReference>
<evidence type="ECO:0000313" key="9">
    <source>
        <dbReference type="EMBL" id="PCJ17654.1"/>
    </source>
</evidence>
<evidence type="ECO:0000256" key="4">
    <source>
        <dbReference type="ARBA" id="ARBA00022723"/>
    </source>
</evidence>
<evidence type="ECO:0000256" key="1">
    <source>
        <dbReference type="ARBA" id="ARBA00004561"/>
    </source>
</evidence>
<feature type="domain" description="PilY1 beta-propeller" evidence="8">
    <location>
        <begin position="715"/>
        <end position="1052"/>
    </location>
</feature>
<keyword evidence="3" id="KW-1029">Fimbrium biogenesis</keyword>
<dbReference type="AlphaFoldDB" id="A0A2A5AEE1"/>
<proteinExistence type="inferred from homology"/>
<sequence>MSLKLQIRFFLSWMVSVYLVAASTTIQAAELALSDSPLFLGTQIDPNIFFMLDDSGSMDWETLTSNYQYYENYWESTENRAVISTGYFYGYSASGDCTGRASYYYIFDIAFNTDNVYSGRCELEGSPEVAVRDWRIRNSTLNIMYYNPAATYSPWTGFSDANFSAVRSNPQPGSDGYNDVRNLSGFIYDVWIDNLGYDNDDSGVIGRPRGPNSVVDGANGIVDLWDSHITYTINNSEIEVEALTTTFAGVDGSPDCNFSDATDTPQYSDCFGTLRATSSLNGSDEDPYGRTLAEAKQNVANWYEFHRRRSFVMKAAVARVMNVNTSFRFGLSLLNDYNELFREVPAVNVLDEDFPAHNAAIIQAMYAYEWGSNGTPLRRGLERVGRYYSNYYSSSYADPIISACQQNYSVLFTDGYWGGSSPYTSAIGDEDGDGAYDTLADVAHYFYNTDLSPLPNDVPTSPADQNEEQHMVSFTVAFGVTGNLEDTDDDGLPNPELEENGNWNNGSVNTNAEKIDDLWHAAFNSKAVFVSAQTTEGVATAIAQALLEIADRVGSAASVATNTGSLNAGSHLFQARFDSSDWKGQLLAFQINLDGSIEGVPDWEAGSQINAQDYSTGREILTYNPDADVIPGGDVEGQGVPFRFPADYTGPDPLAELSSSQIVDLMTNAPYPLATGDVGEISTNQQYGEDLVNYLRGDKVNEGAGQDFRIRGSVLGDIVNSDPKFVSVPTGGYADDLEAKSYNAFITANASRDGVVYVGANEGMLHGFSEATGEEVLAYIPHAVYENLYELTTEDYEHRYFVDGGPNIIDVYMANTNDPDSGTNGVWKTVLAGGLGGGGQGIYALDVTDPTIFDEANAASIVLWEFDDADDADLGYTFSRPQMAKMADGSWAAIFGNGYNNTEADGNVSSTGHAVLYIVDIETGALIKKLDTEAGSVGTPNGLATPLLIDADADSVVDFIYAGDLLGNMWKFDVSDGSPAAWDVAYSSGSPDPLFTTETTQPITSQPQASFHPDNLEGFMIFFGTGQYIEINDNDPTGQATQAFYGIWDKNEVSLTAFDSDDLLD</sequence>
<dbReference type="InterPro" id="IPR008707">
    <property type="entry name" value="B-propeller_PilY1"/>
</dbReference>
<evidence type="ECO:0000259" key="8">
    <source>
        <dbReference type="Pfam" id="PF05567"/>
    </source>
</evidence>
<dbReference type="Pfam" id="PF05567">
    <property type="entry name" value="T4P_PilY1"/>
    <property type="match status" value="1"/>
</dbReference>
<protein>
    <submittedName>
        <fullName evidence="9">Pilus assembly protein</fullName>
    </submittedName>
</protein>
<evidence type="ECO:0000256" key="3">
    <source>
        <dbReference type="ARBA" id="ARBA00022558"/>
    </source>
</evidence>
<feature type="non-terminal residue" evidence="9">
    <location>
        <position position="1065"/>
    </location>
</feature>
<gene>
    <name evidence="9" type="ORF">COA96_17505</name>
</gene>
<keyword evidence="5" id="KW-0106">Calcium</keyword>
<dbReference type="Proteomes" id="UP000218327">
    <property type="component" value="Unassembled WGS sequence"/>
</dbReference>
<evidence type="ECO:0000256" key="7">
    <source>
        <dbReference type="SAM" id="SignalP"/>
    </source>
</evidence>
<keyword evidence="7" id="KW-0732">Signal</keyword>
<comment type="caution">
    <text evidence="9">The sequence shown here is derived from an EMBL/GenBank/DDBJ whole genome shotgun (WGS) entry which is preliminary data.</text>
</comment>
<name>A0A2A5AEE1_9GAMM</name>
<feature type="chain" id="PRO_5011975041" evidence="7">
    <location>
        <begin position="29"/>
        <end position="1065"/>
    </location>
</feature>
<keyword evidence="4" id="KW-0479">Metal-binding</keyword>
<dbReference type="SUPFAM" id="SSF50998">
    <property type="entry name" value="Quinoprotein alcohol dehydrogenase-like"/>
    <property type="match status" value="1"/>
</dbReference>
<dbReference type="GO" id="GO:0046872">
    <property type="term" value="F:metal ion binding"/>
    <property type="evidence" value="ECO:0007669"/>
    <property type="project" value="UniProtKB-KW"/>
</dbReference>
<accession>A0A2A5AEE1</accession>
<evidence type="ECO:0000256" key="2">
    <source>
        <dbReference type="ARBA" id="ARBA00008387"/>
    </source>
</evidence>
<dbReference type="GO" id="GO:0009289">
    <property type="term" value="C:pilus"/>
    <property type="evidence" value="ECO:0007669"/>
    <property type="project" value="UniProtKB-SubCell"/>
</dbReference>
<evidence type="ECO:0000256" key="5">
    <source>
        <dbReference type="ARBA" id="ARBA00022837"/>
    </source>
</evidence>
<evidence type="ECO:0000313" key="10">
    <source>
        <dbReference type="Proteomes" id="UP000218327"/>
    </source>
</evidence>
<comment type="subcellular location">
    <subcellularLocation>
        <location evidence="1">Fimbrium</location>
    </subcellularLocation>
</comment>
<evidence type="ECO:0000256" key="6">
    <source>
        <dbReference type="ARBA" id="ARBA00023263"/>
    </source>
</evidence>
<feature type="signal peptide" evidence="7">
    <location>
        <begin position="1"/>
        <end position="28"/>
    </location>
</feature>
<reference evidence="10" key="1">
    <citation type="submission" date="2017-08" db="EMBL/GenBank/DDBJ databases">
        <title>A dynamic microbial community with high functional redundancy inhabits the cold, oxic subseafloor aquifer.</title>
        <authorList>
            <person name="Tully B.J."/>
            <person name="Wheat C.G."/>
            <person name="Glazer B.T."/>
            <person name="Huber J.A."/>
        </authorList>
    </citation>
    <scope>NUCLEOTIDE SEQUENCE [LARGE SCALE GENOMIC DNA]</scope>
</reference>
<dbReference type="EMBL" id="NVVJ01000105">
    <property type="protein sequence ID" value="PCJ17654.1"/>
    <property type="molecule type" value="Genomic_DNA"/>
</dbReference>